<name>A0A2G3A8H9_CAPAN</name>
<dbReference type="OrthoDB" id="691424at2759"/>
<organism evidence="1 2">
    <name type="scientific">Capsicum annuum</name>
    <name type="common">Capsicum pepper</name>
    <dbReference type="NCBI Taxonomy" id="4072"/>
    <lineage>
        <taxon>Eukaryota</taxon>
        <taxon>Viridiplantae</taxon>
        <taxon>Streptophyta</taxon>
        <taxon>Embryophyta</taxon>
        <taxon>Tracheophyta</taxon>
        <taxon>Spermatophyta</taxon>
        <taxon>Magnoliopsida</taxon>
        <taxon>eudicotyledons</taxon>
        <taxon>Gunneridae</taxon>
        <taxon>Pentapetalae</taxon>
        <taxon>asterids</taxon>
        <taxon>lamiids</taxon>
        <taxon>Solanales</taxon>
        <taxon>Solanaceae</taxon>
        <taxon>Solanoideae</taxon>
        <taxon>Capsiceae</taxon>
        <taxon>Capsicum</taxon>
    </lineage>
</organism>
<evidence type="ECO:0000313" key="2">
    <source>
        <dbReference type="Proteomes" id="UP000222542"/>
    </source>
</evidence>
<dbReference type="PANTHER" id="PTHR31579:SF50">
    <property type="match status" value="1"/>
</dbReference>
<proteinExistence type="predicted"/>
<keyword evidence="2" id="KW-1185">Reference proteome</keyword>
<reference evidence="1 2" key="2">
    <citation type="journal article" date="2017" name="Genome Biol.">
        <title>New reference genome sequences of hot pepper reveal the massive evolution of plant disease-resistance genes by retroduplication.</title>
        <authorList>
            <person name="Kim S."/>
            <person name="Park J."/>
            <person name="Yeom S.I."/>
            <person name="Kim Y.M."/>
            <person name="Seo E."/>
            <person name="Kim K.T."/>
            <person name="Kim M.S."/>
            <person name="Lee J.M."/>
            <person name="Cheong K."/>
            <person name="Shin H.S."/>
            <person name="Kim S.B."/>
            <person name="Han K."/>
            <person name="Lee J."/>
            <person name="Park M."/>
            <person name="Lee H.A."/>
            <person name="Lee H.Y."/>
            <person name="Lee Y."/>
            <person name="Oh S."/>
            <person name="Lee J.H."/>
            <person name="Choi E."/>
            <person name="Choi E."/>
            <person name="Lee S.E."/>
            <person name="Jeon J."/>
            <person name="Kim H."/>
            <person name="Choi G."/>
            <person name="Song H."/>
            <person name="Lee J."/>
            <person name="Lee S.C."/>
            <person name="Kwon J.K."/>
            <person name="Lee H.Y."/>
            <person name="Koo N."/>
            <person name="Hong Y."/>
            <person name="Kim R.W."/>
            <person name="Kang W.H."/>
            <person name="Huh J.H."/>
            <person name="Kang B.C."/>
            <person name="Yang T.J."/>
            <person name="Lee Y.H."/>
            <person name="Bennetzen J.L."/>
            <person name="Choi D."/>
        </authorList>
    </citation>
    <scope>NUCLEOTIDE SEQUENCE [LARGE SCALE GENOMIC DNA]</scope>
    <source>
        <strain evidence="2">cv. CM334</strain>
    </source>
</reference>
<dbReference type="Pfam" id="PF04720">
    <property type="entry name" value="PDDEXK_6"/>
    <property type="match status" value="1"/>
</dbReference>
<comment type="caution">
    <text evidence="1">The sequence shown here is derived from an EMBL/GenBank/DDBJ whole genome shotgun (WGS) entry which is preliminary data.</text>
</comment>
<sequence length="327" mass="38252">MVGIMARRPLSHRILTCHSRESELSGDHTINISDTVFSFLDEEGHQGSSSLESVGDDVNYYVEEDENEEKENNNSEHVEDSQFWETQHQLLQSVLCRTTTLESEIRRITKETLKEVSENGYHKCNCSWKMINNISCQNCLMKDVCSRLQNAGFNSAICKSKWRSSPHIPSGDHTFIDVVDNSSLKKGEVRVIIELNFRAEFEIAKASEEYKRLVKCLPEVFVGKIERLLSLTKIMCNAAKKCMKEKKMHMAPWRKQKYMQAKWLKTVERMTSKSPLSADEYYSNRLPRRPKASMLHRCLLWICWKIFQIYIALLLKWCELYEGRHRR</sequence>
<dbReference type="PANTHER" id="PTHR31579">
    <property type="entry name" value="OS03G0796600 PROTEIN"/>
    <property type="match status" value="1"/>
</dbReference>
<dbReference type="OMA" id="SDVRCTA"/>
<evidence type="ECO:0000313" key="1">
    <source>
        <dbReference type="EMBL" id="PHT90542.1"/>
    </source>
</evidence>
<gene>
    <name evidence="1" type="ORF">T459_05655</name>
</gene>
<dbReference type="STRING" id="4072.A0A2G3A8H9"/>
<dbReference type="Gramene" id="PHT90542">
    <property type="protein sequence ID" value="PHT90542"/>
    <property type="gene ID" value="T459_05655"/>
</dbReference>
<dbReference type="NCBIfam" id="TIGR01615">
    <property type="entry name" value="A_thal_3542"/>
    <property type="match status" value="1"/>
</dbReference>
<dbReference type="InterPro" id="IPR006502">
    <property type="entry name" value="PDDEXK-like"/>
</dbReference>
<accession>A0A2G3A8H9</accession>
<dbReference type="EMBL" id="AYRZ02000002">
    <property type="protein sequence ID" value="PHT90542.1"/>
    <property type="molecule type" value="Genomic_DNA"/>
</dbReference>
<reference evidence="1 2" key="1">
    <citation type="journal article" date="2014" name="Nat. Genet.">
        <title>Genome sequence of the hot pepper provides insights into the evolution of pungency in Capsicum species.</title>
        <authorList>
            <person name="Kim S."/>
            <person name="Park M."/>
            <person name="Yeom S.I."/>
            <person name="Kim Y.M."/>
            <person name="Lee J.M."/>
            <person name="Lee H.A."/>
            <person name="Seo E."/>
            <person name="Choi J."/>
            <person name="Cheong K."/>
            <person name="Kim K.T."/>
            <person name="Jung K."/>
            <person name="Lee G.W."/>
            <person name="Oh S.K."/>
            <person name="Bae C."/>
            <person name="Kim S.B."/>
            <person name="Lee H.Y."/>
            <person name="Kim S.Y."/>
            <person name="Kim M.S."/>
            <person name="Kang B.C."/>
            <person name="Jo Y.D."/>
            <person name="Yang H.B."/>
            <person name="Jeong H.J."/>
            <person name="Kang W.H."/>
            <person name="Kwon J.K."/>
            <person name="Shin C."/>
            <person name="Lim J.Y."/>
            <person name="Park J.H."/>
            <person name="Huh J.H."/>
            <person name="Kim J.S."/>
            <person name="Kim B.D."/>
            <person name="Cohen O."/>
            <person name="Paran I."/>
            <person name="Suh M.C."/>
            <person name="Lee S.B."/>
            <person name="Kim Y.K."/>
            <person name="Shin Y."/>
            <person name="Noh S.J."/>
            <person name="Park J."/>
            <person name="Seo Y.S."/>
            <person name="Kwon S.Y."/>
            <person name="Kim H.A."/>
            <person name="Park J.M."/>
            <person name="Kim H.J."/>
            <person name="Choi S.B."/>
            <person name="Bosland P.W."/>
            <person name="Reeves G."/>
            <person name="Jo S.H."/>
            <person name="Lee B.W."/>
            <person name="Cho H.T."/>
            <person name="Choi H.S."/>
            <person name="Lee M.S."/>
            <person name="Yu Y."/>
            <person name="Do Choi Y."/>
            <person name="Park B.S."/>
            <person name="van Deynze A."/>
            <person name="Ashrafi H."/>
            <person name="Hill T."/>
            <person name="Kim W.T."/>
            <person name="Pai H.S."/>
            <person name="Ahn H.K."/>
            <person name="Yeam I."/>
            <person name="Giovannoni J.J."/>
            <person name="Rose J.K."/>
            <person name="Sorensen I."/>
            <person name="Lee S.J."/>
            <person name="Kim R.W."/>
            <person name="Choi I.Y."/>
            <person name="Choi B.S."/>
            <person name="Lim J.S."/>
            <person name="Lee Y.H."/>
            <person name="Choi D."/>
        </authorList>
    </citation>
    <scope>NUCLEOTIDE SEQUENCE [LARGE SCALE GENOMIC DNA]</scope>
    <source>
        <strain evidence="2">cv. CM334</strain>
    </source>
</reference>
<dbReference type="Proteomes" id="UP000222542">
    <property type="component" value="Unassembled WGS sequence"/>
</dbReference>
<protein>
    <submittedName>
        <fullName evidence="1">Uncharacterized protein</fullName>
    </submittedName>
</protein>
<dbReference type="AlphaFoldDB" id="A0A2G3A8H9"/>